<dbReference type="InterPro" id="IPR037316">
    <property type="entry name" value="Yen1_H3TH"/>
</dbReference>
<dbReference type="GO" id="GO:0006281">
    <property type="term" value="P:DNA repair"/>
    <property type="evidence" value="ECO:0007669"/>
    <property type="project" value="UniProtKB-ARBA"/>
</dbReference>
<dbReference type="Proteomes" id="UP000623467">
    <property type="component" value="Unassembled WGS sequence"/>
</dbReference>
<dbReference type="CDD" id="cd09906">
    <property type="entry name" value="H3TH_YEN1"/>
    <property type="match status" value="1"/>
</dbReference>
<dbReference type="PANTHER" id="PTHR11081">
    <property type="entry name" value="FLAP ENDONUCLEASE FAMILY MEMBER"/>
    <property type="match status" value="1"/>
</dbReference>
<comment type="caution">
    <text evidence="3">The sequence shown here is derived from an EMBL/GenBank/DDBJ whole genome shotgun (WGS) entry which is preliminary data.</text>
</comment>
<evidence type="ECO:0000256" key="1">
    <source>
        <dbReference type="SAM" id="MobiDB-lite"/>
    </source>
</evidence>
<dbReference type="EMBL" id="JACAZH010000007">
    <property type="protein sequence ID" value="KAF7364160.1"/>
    <property type="molecule type" value="Genomic_DNA"/>
</dbReference>
<dbReference type="SMART" id="SM00484">
    <property type="entry name" value="XPGI"/>
    <property type="match status" value="1"/>
</dbReference>
<proteinExistence type="predicted"/>
<dbReference type="InterPro" id="IPR029060">
    <property type="entry name" value="PIN-like_dom_sf"/>
</dbReference>
<dbReference type="CDD" id="cd09870">
    <property type="entry name" value="PIN_YEN1"/>
    <property type="match status" value="1"/>
</dbReference>
<dbReference type="PRINTS" id="PR00853">
    <property type="entry name" value="XPGRADSUPER"/>
</dbReference>
<reference evidence="3" key="1">
    <citation type="submission" date="2020-05" db="EMBL/GenBank/DDBJ databases">
        <title>Mycena genomes resolve the evolution of fungal bioluminescence.</title>
        <authorList>
            <person name="Tsai I.J."/>
        </authorList>
    </citation>
    <scope>NUCLEOTIDE SEQUENCE</scope>
    <source>
        <strain evidence="3">160909Yilan</strain>
    </source>
</reference>
<dbReference type="InterPro" id="IPR006086">
    <property type="entry name" value="XPG-I_dom"/>
</dbReference>
<evidence type="ECO:0000313" key="4">
    <source>
        <dbReference type="Proteomes" id="UP000623467"/>
    </source>
</evidence>
<dbReference type="Pfam" id="PF00867">
    <property type="entry name" value="XPG_I"/>
    <property type="match status" value="1"/>
</dbReference>
<protein>
    <recommendedName>
        <fullName evidence="2">XPG-I domain-containing protein</fullName>
    </recommendedName>
</protein>
<accession>A0A8H6YUK9</accession>
<name>A0A8H6YUK9_9AGAR</name>
<dbReference type="SUPFAM" id="SSF88723">
    <property type="entry name" value="PIN domain-like"/>
    <property type="match status" value="1"/>
</dbReference>
<gene>
    <name evidence="3" type="ORF">MSAN_01075200</name>
</gene>
<dbReference type="OrthoDB" id="2959108at2759"/>
<organism evidence="3 4">
    <name type="scientific">Mycena sanguinolenta</name>
    <dbReference type="NCBI Taxonomy" id="230812"/>
    <lineage>
        <taxon>Eukaryota</taxon>
        <taxon>Fungi</taxon>
        <taxon>Dikarya</taxon>
        <taxon>Basidiomycota</taxon>
        <taxon>Agaricomycotina</taxon>
        <taxon>Agaricomycetes</taxon>
        <taxon>Agaricomycetidae</taxon>
        <taxon>Agaricales</taxon>
        <taxon>Marasmiineae</taxon>
        <taxon>Mycenaceae</taxon>
        <taxon>Mycena</taxon>
    </lineage>
</organism>
<dbReference type="GO" id="GO:0008821">
    <property type="term" value="F:crossover junction DNA endonuclease activity"/>
    <property type="evidence" value="ECO:0007669"/>
    <property type="project" value="InterPro"/>
</dbReference>
<feature type="domain" description="XPG-I" evidence="2">
    <location>
        <begin position="328"/>
        <end position="398"/>
    </location>
</feature>
<dbReference type="SUPFAM" id="SSF47807">
    <property type="entry name" value="5' to 3' exonuclease, C-terminal subdomain"/>
    <property type="match status" value="1"/>
</dbReference>
<feature type="region of interest" description="Disordered" evidence="1">
    <location>
        <begin position="1"/>
        <end position="23"/>
    </location>
</feature>
<dbReference type="InterPro" id="IPR006084">
    <property type="entry name" value="XPG/Rad2"/>
</dbReference>
<evidence type="ECO:0000313" key="3">
    <source>
        <dbReference type="EMBL" id="KAF7364160.1"/>
    </source>
</evidence>
<dbReference type="PANTHER" id="PTHR11081:SF75">
    <property type="entry name" value="ENDONUCLEASE, PUTATIVE (AFU_ORTHOLOGUE AFUA_3G13260)-RELATED"/>
    <property type="match status" value="1"/>
</dbReference>
<dbReference type="AlphaFoldDB" id="A0A8H6YUK9"/>
<dbReference type="GO" id="GO:0017108">
    <property type="term" value="F:5'-flap endonuclease activity"/>
    <property type="evidence" value="ECO:0007669"/>
    <property type="project" value="TreeGrafter"/>
</dbReference>
<dbReference type="InterPro" id="IPR036279">
    <property type="entry name" value="5-3_exonuclease_C_sf"/>
</dbReference>
<sequence length="726" mass="79400">MHAATTPAAGPHGREPVFPPGAGGRRYALPKPSIVIPAAQTEEEAGGANAGAGAVILSSPTTVHIFVWHVFLLPRSTFLRTKHNSALFIKSTSRQRTFAVYNADAVPTKYNPEVSRCECECLKLQSPSNLPSSLRVAEEVCFSQLSSPNVDTTIPCQLFAQTRRTNAAPNIKIDERCALFRGRARQMVVPSLTECAITVVIFERDFLRCTMTISVFWEVVKPAAQTMSLKELCIQEGFVEKRRNIGTIILGVDACLWITQCMAASHAQVGKNPELKALFFKLAALNQTGVTAVFVFDGPDQPSTKRGKPARAVARLHWLVPKFVKLVELFGFHYYMAPGRADAELGCLDHLEYIDGILSDDGDVAIFGARRIIREMNKDIPDEITVYTAKALEHDPAVGLTQGGILLFAMLVGGDYDTAGLLGFGAQTAHALARCGFGDSLLVACQTMNKTNLDKFLAGWHEEIAAELDTNSRGFLHNKQNKLSTKIPETFPSHRVLSLYVHPITSWSAGFNPPATADWDVKLPSLASLALYCTREFGWKPSTIADKFQRLIFPRSLHPTAYYGISPIHIHNHVVNGHVHEEYPLLSTYLSINCASTTETSKKYHVKNNIGGLKKFVLSHLPHVASASGPASQTAYAWIAAPLIQLYFPAMVTAFNSAMDLPLISNTAVIVPVSAGMTLKATPKHLDSTDLIIDDKGEGSWQSGTQIAIDLPEEKVDGDIIELDWD</sequence>
<keyword evidence="4" id="KW-1185">Reference proteome</keyword>
<evidence type="ECO:0000259" key="2">
    <source>
        <dbReference type="SMART" id="SM00484"/>
    </source>
</evidence>
<dbReference type="Gene3D" id="3.40.50.1010">
    <property type="entry name" value="5'-nuclease"/>
    <property type="match status" value="2"/>
</dbReference>